<evidence type="ECO:0000313" key="2">
    <source>
        <dbReference type="EMBL" id="GAA0338343.1"/>
    </source>
</evidence>
<feature type="region of interest" description="Disordered" evidence="1">
    <location>
        <begin position="152"/>
        <end position="197"/>
    </location>
</feature>
<comment type="caution">
    <text evidence="2">The sequence shown here is derived from an EMBL/GenBank/DDBJ whole genome shotgun (WGS) entry which is preliminary data.</text>
</comment>
<proteinExistence type="predicted"/>
<keyword evidence="3" id="KW-1185">Reference proteome</keyword>
<feature type="compositionally biased region" description="Low complexity" evidence="1">
    <location>
        <begin position="172"/>
        <end position="197"/>
    </location>
</feature>
<accession>A0ABN0WI48</accession>
<evidence type="ECO:0000256" key="1">
    <source>
        <dbReference type="SAM" id="MobiDB-lite"/>
    </source>
</evidence>
<reference evidence="2 3" key="1">
    <citation type="journal article" date="2019" name="Int. J. Syst. Evol. Microbiol.">
        <title>The Global Catalogue of Microorganisms (GCM) 10K type strain sequencing project: providing services to taxonomists for standard genome sequencing and annotation.</title>
        <authorList>
            <consortium name="The Broad Institute Genomics Platform"/>
            <consortium name="The Broad Institute Genome Sequencing Center for Infectious Disease"/>
            <person name="Wu L."/>
            <person name="Ma J."/>
        </authorList>
    </citation>
    <scope>NUCLEOTIDE SEQUENCE [LARGE SCALE GENOMIC DNA]</scope>
    <source>
        <strain evidence="2 3">JCM 3146</strain>
    </source>
</reference>
<sequence>MTFASLHGPIAAFVAVSRYGVARPRALSGSAGTMSVQFVFGSAAGAPPPVVVVGLGQELGVAPGLFRFAGAALPEAALGAGIAVPAEPLALGRTAPADGCASAPADGCVLASGMAVPADGCVPASAVAVPDDGVTASAGAAASAASGTAARAAGEGAPVPGSALGAPADGTPPGSAVPAPAEGPAAAPPGGESVGEAAGVAPTLTSSAPFLGSLRRPGPVLGVRWVGVALALGQPGDPPNAVSPIFVVRATAEPAARTSATASGMNRRNRRERFGSFQFDLSRYDMRCP</sequence>
<gene>
    <name evidence="2" type="ORF">GCM10010151_29970</name>
</gene>
<dbReference type="EMBL" id="BAAABM010000019">
    <property type="protein sequence ID" value="GAA0338343.1"/>
    <property type="molecule type" value="Genomic_DNA"/>
</dbReference>
<organism evidence="2 3">
    <name type="scientific">Actinoallomurus spadix</name>
    <dbReference type="NCBI Taxonomy" id="79912"/>
    <lineage>
        <taxon>Bacteria</taxon>
        <taxon>Bacillati</taxon>
        <taxon>Actinomycetota</taxon>
        <taxon>Actinomycetes</taxon>
        <taxon>Streptosporangiales</taxon>
        <taxon>Thermomonosporaceae</taxon>
        <taxon>Actinoallomurus</taxon>
    </lineage>
</organism>
<name>A0ABN0WI48_9ACTN</name>
<dbReference type="Proteomes" id="UP001501822">
    <property type="component" value="Unassembled WGS sequence"/>
</dbReference>
<protein>
    <submittedName>
        <fullName evidence="2">Uncharacterized protein</fullName>
    </submittedName>
</protein>
<evidence type="ECO:0000313" key="3">
    <source>
        <dbReference type="Proteomes" id="UP001501822"/>
    </source>
</evidence>